<dbReference type="EMBL" id="JAADJZ010000001">
    <property type="protein sequence ID" value="KAF2878540.1"/>
    <property type="molecule type" value="Genomic_DNA"/>
</dbReference>
<feature type="compositionally biased region" description="Basic and acidic residues" evidence="1">
    <location>
        <begin position="189"/>
        <end position="207"/>
    </location>
</feature>
<reference evidence="2 3" key="1">
    <citation type="submission" date="2020-01" db="EMBL/GenBank/DDBJ databases">
        <authorList>
            <consortium name="DOE Joint Genome Institute"/>
            <person name="Haridas S."/>
            <person name="Albert R."/>
            <person name="Binder M."/>
            <person name="Bloem J."/>
            <person name="Labutti K."/>
            <person name="Salamov A."/>
            <person name="Andreopoulos B."/>
            <person name="Baker S.E."/>
            <person name="Barry K."/>
            <person name="Bills G."/>
            <person name="Bluhm B.H."/>
            <person name="Cannon C."/>
            <person name="Castanera R."/>
            <person name="Culley D.E."/>
            <person name="Daum C."/>
            <person name="Ezra D."/>
            <person name="Gonzalez J.B."/>
            <person name="Henrissat B."/>
            <person name="Kuo A."/>
            <person name="Liang C."/>
            <person name="Lipzen A."/>
            <person name="Lutzoni F."/>
            <person name="Magnuson J."/>
            <person name="Mondo S."/>
            <person name="Nolan M."/>
            <person name="Ohm R."/>
            <person name="Pangilinan J."/>
            <person name="Park H.-J.H."/>
            <person name="Ramirez L."/>
            <person name="Alfaro M."/>
            <person name="Sun H."/>
            <person name="Tritt A."/>
            <person name="Yoshinaga Y."/>
            <person name="Zwiers L.-H.L."/>
            <person name="Turgeon B.G."/>
            <person name="Goodwin S.B."/>
            <person name="Spatafora J.W."/>
            <person name="Crous P.W."/>
            <person name="Grigoriev I.V."/>
        </authorList>
    </citation>
    <scope>NUCLEOTIDE SEQUENCE [LARGE SCALE GENOMIC DNA]</scope>
    <source>
        <strain evidence="2 3">CBS 611.86</strain>
    </source>
</reference>
<proteinExistence type="predicted"/>
<comment type="caution">
    <text evidence="2">The sequence shown here is derived from an EMBL/GenBank/DDBJ whole genome shotgun (WGS) entry which is preliminary data.</text>
</comment>
<feature type="non-terminal residue" evidence="2">
    <location>
        <position position="1"/>
    </location>
</feature>
<feature type="compositionally biased region" description="Basic residues" evidence="1">
    <location>
        <begin position="208"/>
        <end position="225"/>
    </location>
</feature>
<keyword evidence="3" id="KW-1185">Reference proteome</keyword>
<dbReference type="AlphaFoldDB" id="A0A7C8MEK8"/>
<dbReference type="InterPro" id="IPR018555">
    <property type="entry name" value="C630.06c-like"/>
</dbReference>
<evidence type="ECO:0000313" key="3">
    <source>
        <dbReference type="Proteomes" id="UP000481861"/>
    </source>
</evidence>
<evidence type="ECO:0000256" key="1">
    <source>
        <dbReference type="SAM" id="MobiDB-lite"/>
    </source>
</evidence>
<dbReference type="Pfam" id="PF09428">
    <property type="entry name" value="DUF2011"/>
    <property type="match status" value="1"/>
</dbReference>
<evidence type="ECO:0000313" key="2">
    <source>
        <dbReference type="EMBL" id="KAF2878540.1"/>
    </source>
</evidence>
<feature type="compositionally biased region" description="Low complexity" evidence="1">
    <location>
        <begin position="9"/>
        <end position="20"/>
    </location>
</feature>
<protein>
    <submittedName>
        <fullName evidence="2">Uncharacterized protein</fullName>
    </submittedName>
</protein>
<sequence>RVRRNELQSPASSPRSSPDPDLTELLRARIGEDYTFAGVTQDGEIDEVMGGSDADETELILFAAPSSAAPQSQKIRLSSPDAEPREPGMLVKPPRSYYFTDEVTSDREEELQAAAVDGDAVLEMSRVPWAGCAVPWKVTTISAAGLQKTIRVGHPPKLIPVEEKAHKKKRKGKKARIILRKKMQATTTKQEEQSRTAQEKEEADREKRTRRNREKKVKKKAREKAKKAVDDTVTAEAQPDGEEGGGSHETD</sequence>
<feature type="region of interest" description="Disordered" evidence="1">
    <location>
        <begin position="157"/>
        <end position="251"/>
    </location>
</feature>
<organism evidence="2 3">
    <name type="scientific">Massariosphaeria phaeospora</name>
    <dbReference type="NCBI Taxonomy" id="100035"/>
    <lineage>
        <taxon>Eukaryota</taxon>
        <taxon>Fungi</taxon>
        <taxon>Dikarya</taxon>
        <taxon>Ascomycota</taxon>
        <taxon>Pezizomycotina</taxon>
        <taxon>Dothideomycetes</taxon>
        <taxon>Pleosporomycetidae</taxon>
        <taxon>Pleosporales</taxon>
        <taxon>Pleosporales incertae sedis</taxon>
        <taxon>Massariosphaeria</taxon>
    </lineage>
</organism>
<dbReference type="Proteomes" id="UP000481861">
    <property type="component" value="Unassembled WGS sequence"/>
</dbReference>
<feature type="region of interest" description="Disordered" evidence="1">
    <location>
        <begin position="1"/>
        <end position="22"/>
    </location>
</feature>
<gene>
    <name evidence="2" type="ORF">BDV95DRAFT_479523</name>
</gene>
<feature type="compositionally biased region" description="Basic residues" evidence="1">
    <location>
        <begin position="166"/>
        <end position="183"/>
    </location>
</feature>
<feature type="region of interest" description="Disordered" evidence="1">
    <location>
        <begin position="65"/>
        <end position="93"/>
    </location>
</feature>
<accession>A0A7C8MEK8</accession>
<name>A0A7C8MEK8_9PLEO</name>
<dbReference type="OrthoDB" id="5425061at2759"/>